<organism evidence="1 2">
    <name type="scientific">Ambispora gerdemannii</name>
    <dbReference type="NCBI Taxonomy" id="144530"/>
    <lineage>
        <taxon>Eukaryota</taxon>
        <taxon>Fungi</taxon>
        <taxon>Fungi incertae sedis</taxon>
        <taxon>Mucoromycota</taxon>
        <taxon>Glomeromycotina</taxon>
        <taxon>Glomeromycetes</taxon>
        <taxon>Archaeosporales</taxon>
        <taxon>Ambisporaceae</taxon>
        <taxon>Ambispora</taxon>
    </lineage>
</organism>
<evidence type="ECO:0000313" key="2">
    <source>
        <dbReference type="Proteomes" id="UP000789831"/>
    </source>
</evidence>
<dbReference type="EMBL" id="CAJVPL010000137">
    <property type="protein sequence ID" value="CAG8452765.1"/>
    <property type="molecule type" value="Genomic_DNA"/>
</dbReference>
<evidence type="ECO:0000313" key="1">
    <source>
        <dbReference type="EMBL" id="CAG8452765.1"/>
    </source>
</evidence>
<accession>A0A9N8YWM1</accession>
<proteinExistence type="predicted"/>
<dbReference type="OrthoDB" id="2440903at2759"/>
<dbReference type="AlphaFoldDB" id="A0A9N8YWM1"/>
<dbReference type="Proteomes" id="UP000789831">
    <property type="component" value="Unassembled WGS sequence"/>
</dbReference>
<comment type="caution">
    <text evidence="1">The sequence shown here is derived from an EMBL/GenBank/DDBJ whole genome shotgun (WGS) entry which is preliminary data.</text>
</comment>
<name>A0A9N8YWM1_9GLOM</name>
<sequence length="159" mass="18202">MNRGNSRRRKLGIWYILPHCSHLNVLDNYVSLYHAFLVNDQILINSLNSETESSTTTSLFNNRKNVKTIWETVSSVMGLTKVTPHIFFRKEPDNNYIAYCILCEKNSHSRKGGSTSNISSSKDGTGEDERESAIAHYYEVIFLALYFILSKKQVTLFVV</sequence>
<reference evidence="1" key="1">
    <citation type="submission" date="2021-06" db="EMBL/GenBank/DDBJ databases">
        <authorList>
            <person name="Kallberg Y."/>
            <person name="Tangrot J."/>
            <person name="Rosling A."/>
        </authorList>
    </citation>
    <scope>NUCLEOTIDE SEQUENCE</scope>
    <source>
        <strain evidence="1">MT106</strain>
    </source>
</reference>
<gene>
    <name evidence="1" type="ORF">AGERDE_LOCUS1826</name>
</gene>
<keyword evidence="2" id="KW-1185">Reference proteome</keyword>
<protein>
    <submittedName>
        <fullName evidence="1">10222_t:CDS:1</fullName>
    </submittedName>
</protein>